<feature type="compositionally biased region" description="Basic and acidic residues" evidence="1">
    <location>
        <begin position="50"/>
        <end position="59"/>
    </location>
</feature>
<organism evidence="2 3">
    <name type="scientific">Ilyodon furcidens</name>
    <name type="common">goldbreast splitfin</name>
    <dbReference type="NCBI Taxonomy" id="33524"/>
    <lineage>
        <taxon>Eukaryota</taxon>
        <taxon>Metazoa</taxon>
        <taxon>Chordata</taxon>
        <taxon>Craniata</taxon>
        <taxon>Vertebrata</taxon>
        <taxon>Euteleostomi</taxon>
        <taxon>Actinopterygii</taxon>
        <taxon>Neopterygii</taxon>
        <taxon>Teleostei</taxon>
        <taxon>Neoteleostei</taxon>
        <taxon>Acanthomorphata</taxon>
        <taxon>Ovalentaria</taxon>
        <taxon>Atherinomorphae</taxon>
        <taxon>Cyprinodontiformes</taxon>
        <taxon>Goodeidae</taxon>
        <taxon>Ilyodon</taxon>
    </lineage>
</organism>
<accession>A0ABV0UA45</accession>
<evidence type="ECO:0000313" key="2">
    <source>
        <dbReference type="EMBL" id="MEQ2240698.1"/>
    </source>
</evidence>
<comment type="caution">
    <text evidence="2">The sequence shown here is derived from an EMBL/GenBank/DDBJ whole genome shotgun (WGS) entry which is preliminary data.</text>
</comment>
<feature type="region of interest" description="Disordered" evidence="1">
    <location>
        <begin position="50"/>
        <end position="85"/>
    </location>
</feature>
<feature type="region of interest" description="Disordered" evidence="1">
    <location>
        <begin position="101"/>
        <end position="129"/>
    </location>
</feature>
<dbReference type="Proteomes" id="UP001482620">
    <property type="component" value="Unassembled WGS sequence"/>
</dbReference>
<sequence>MAEYTREHCLATATLDHSLRRRSLASYKWLLAGDFLLKRHWKCLKKLDECDSRDERDSDNSWSVFSSSDSESESEPPPAKKRWVVPSEGGCDALFQATVPKSAQLQRQEDEPASSSQDKRTPEKEEKIGKDSAVWTMVVTYIADI</sequence>
<feature type="compositionally biased region" description="Basic and acidic residues" evidence="1">
    <location>
        <begin position="117"/>
        <end position="129"/>
    </location>
</feature>
<name>A0ABV0UA45_9TELE</name>
<feature type="compositionally biased region" description="Low complexity" evidence="1">
    <location>
        <begin position="60"/>
        <end position="69"/>
    </location>
</feature>
<evidence type="ECO:0000313" key="3">
    <source>
        <dbReference type="Proteomes" id="UP001482620"/>
    </source>
</evidence>
<protein>
    <submittedName>
        <fullName evidence="2">Uncharacterized protein</fullName>
    </submittedName>
</protein>
<gene>
    <name evidence="2" type="ORF">ILYODFUR_017849</name>
</gene>
<keyword evidence="3" id="KW-1185">Reference proteome</keyword>
<reference evidence="2 3" key="1">
    <citation type="submission" date="2021-06" db="EMBL/GenBank/DDBJ databases">
        <authorList>
            <person name="Palmer J.M."/>
        </authorList>
    </citation>
    <scope>NUCLEOTIDE SEQUENCE [LARGE SCALE GENOMIC DNA]</scope>
    <source>
        <strain evidence="3">if_2019</strain>
        <tissue evidence="2">Muscle</tissue>
    </source>
</reference>
<proteinExistence type="predicted"/>
<evidence type="ECO:0000256" key="1">
    <source>
        <dbReference type="SAM" id="MobiDB-lite"/>
    </source>
</evidence>
<dbReference type="EMBL" id="JAHRIQ010059630">
    <property type="protein sequence ID" value="MEQ2240698.1"/>
    <property type="molecule type" value="Genomic_DNA"/>
</dbReference>